<sequence length="342" mass="36557">MSALLVGILTTFSLPLLADAAAKPVKLMSIEAGEDGVKRAFFGRVTARQTVDLAFQVPGQLVKFPAIEGELIAKGAMVAQLDLEPFQLALDRAKASEEKTIRTLNRLEQLQGYSPSRASVDDARTASVIASVATRDAEYALERAILTAPFDAIVATRSLANFSTIGAGTPIVRLHDMSELQIEIDVPEILFQRTGDNPNLELSARFPASATLYPLEYREVDAEASRIGQTFRVTLGMRPPEDLLLLPGASVTVFATILDAPSGITVPASAIHKGLDGVVSVLRYVAEDDQESGTLALTPVEIRIGEAGDIQLLSGISEGDQIVASGVDVLADQQRVRPFTSF</sequence>
<proteinExistence type="inferred from homology"/>
<dbReference type="PATRIC" id="fig|330734.3.peg.3727"/>
<dbReference type="STRING" id="330734.ABA45_17735"/>
<dbReference type="PANTHER" id="PTHR30469">
    <property type="entry name" value="MULTIDRUG RESISTANCE PROTEIN MDTA"/>
    <property type="match status" value="1"/>
</dbReference>
<reference evidence="3 4" key="1">
    <citation type="submission" date="2015-05" db="EMBL/GenBank/DDBJ databases">
        <title>Complete genome of Marinobacter psychrophilus strain 20041T isolated from sea-ice of the Canadian Basin.</title>
        <authorList>
            <person name="Song L."/>
            <person name="Ren L."/>
            <person name="Yu Y."/>
            <person name="Wang X."/>
        </authorList>
    </citation>
    <scope>NUCLEOTIDE SEQUENCE [LARGE SCALE GENOMIC DNA]</scope>
    <source>
        <strain evidence="3 4">20041</strain>
    </source>
</reference>
<dbReference type="InterPro" id="IPR006143">
    <property type="entry name" value="RND_pump_MFP"/>
</dbReference>
<dbReference type="EMBL" id="CP011494">
    <property type="protein sequence ID" value="AKO54445.1"/>
    <property type="molecule type" value="Genomic_DNA"/>
</dbReference>
<dbReference type="AlphaFoldDB" id="A0A0H4I9L8"/>
<dbReference type="Gene3D" id="2.40.30.170">
    <property type="match status" value="1"/>
</dbReference>
<organism evidence="3 4">
    <name type="scientific">Marinobacter psychrophilus</name>
    <dbReference type="NCBI Taxonomy" id="330734"/>
    <lineage>
        <taxon>Bacteria</taxon>
        <taxon>Pseudomonadati</taxon>
        <taxon>Pseudomonadota</taxon>
        <taxon>Gammaproteobacteria</taxon>
        <taxon>Pseudomonadales</taxon>
        <taxon>Marinobacteraceae</taxon>
        <taxon>Marinobacter</taxon>
    </lineage>
</organism>
<evidence type="ECO:0000256" key="1">
    <source>
        <dbReference type="ARBA" id="ARBA00009477"/>
    </source>
</evidence>
<feature type="chain" id="PRO_5005206564" evidence="2">
    <location>
        <begin position="19"/>
        <end position="342"/>
    </location>
</feature>
<dbReference type="Gene3D" id="2.40.420.20">
    <property type="match status" value="1"/>
</dbReference>
<dbReference type="Gene3D" id="1.10.287.470">
    <property type="entry name" value="Helix hairpin bin"/>
    <property type="match status" value="1"/>
</dbReference>
<dbReference type="Proteomes" id="UP000036406">
    <property type="component" value="Chromosome"/>
</dbReference>
<comment type="similarity">
    <text evidence="1">Belongs to the membrane fusion protein (MFP) (TC 8.A.1) family.</text>
</comment>
<dbReference type="GO" id="GO:1990281">
    <property type="term" value="C:efflux pump complex"/>
    <property type="evidence" value="ECO:0007669"/>
    <property type="project" value="TreeGrafter"/>
</dbReference>
<dbReference type="GO" id="GO:0015562">
    <property type="term" value="F:efflux transmembrane transporter activity"/>
    <property type="evidence" value="ECO:0007669"/>
    <property type="project" value="TreeGrafter"/>
</dbReference>
<feature type="signal peptide" evidence="2">
    <location>
        <begin position="1"/>
        <end position="18"/>
    </location>
</feature>
<dbReference type="Gene3D" id="2.40.50.100">
    <property type="match status" value="1"/>
</dbReference>
<keyword evidence="4" id="KW-1185">Reference proteome</keyword>
<gene>
    <name evidence="3" type="ORF">ABA45_17735</name>
</gene>
<accession>A0A0H4I9L8</accession>
<evidence type="ECO:0000256" key="2">
    <source>
        <dbReference type="SAM" id="SignalP"/>
    </source>
</evidence>
<evidence type="ECO:0000313" key="4">
    <source>
        <dbReference type="Proteomes" id="UP000036406"/>
    </source>
</evidence>
<name>A0A0H4I9L8_9GAMM</name>
<protein>
    <submittedName>
        <fullName evidence="3">Hemolysin D</fullName>
    </submittedName>
</protein>
<dbReference type="SUPFAM" id="SSF111369">
    <property type="entry name" value="HlyD-like secretion proteins"/>
    <property type="match status" value="1"/>
</dbReference>
<dbReference type="NCBIfam" id="TIGR01730">
    <property type="entry name" value="RND_mfp"/>
    <property type="match status" value="1"/>
</dbReference>
<dbReference type="PANTHER" id="PTHR30469:SF20">
    <property type="entry name" value="EFFLUX RND TRANSPORTER PERIPLASMIC ADAPTOR SUBUNIT"/>
    <property type="match status" value="1"/>
</dbReference>
<evidence type="ECO:0000313" key="3">
    <source>
        <dbReference type="EMBL" id="AKO54445.1"/>
    </source>
</evidence>
<dbReference type="KEGG" id="mpq:ABA45_17735"/>
<keyword evidence="2" id="KW-0732">Signal</keyword>